<evidence type="ECO:0008006" key="10">
    <source>
        <dbReference type="Google" id="ProtNLM"/>
    </source>
</evidence>
<reference evidence="8 9" key="1">
    <citation type="submission" date="2019-09" db="EMBL/GenBank/DDBJ databases">
        <title>Genome Sequences of Streptomyces kaniharaensis ATCC 21070.</title>
        <authorList>
            <person name="Zhu W."/>
            <person name="De Crecy-Lagard V."/>
            <person name="Richards N.G."/>
        </authorList>
    </citation>
    <scope>NUCLEOTIDE SEQUENCE [LARGE SCALE GENOMIC DNA]</scope>
    <source>
        <strain evidence="8 9">SF-557</strain>
    </source>
</reference>
<evidence type="ECO:0000256" key="1">
    <source>
        <dbReference type="ARBA" id="ARBA00004236"/>
    </source>
</evidence>
<protein>
    <recommendedName>
        <fullName evidence="10">Lipoprotein</fullName>
    </recommendedName>
</protein>
<evidence type="ECO:0000313" key="9">
    <source>
        <dbReference type="Proteomes" id="UP000450000"/>
    </source>
</evidence>
<dbReference type="Proteomes" id="UP000450000">
    <property type="component" value="Unassembled WGS sequence"/>
</dbReference>
<keyword evidence="3" id="KW-1003">Cell membrane</keyword>
<dbReference type="InterPro" id="IPR038468">
    <property type="entry name" value="MmpS_C"/>
</dbReference>
<evidence type="ECO:0000256" key="3">
    <source>
        <dbReference type="ARBA" id="ARBA00022475"/>
    </source>
</evidence>
<evidence type="ECO:0000256" key="4">
    <source>
        <dbReference type="ARBA" id="ARBA00022692"/>
    </source>
</evidence>
<evidence type="ECO:0000313" key="8">
    <source>
        <dbReference type="EMBL" id="MQS16121.1"/>
    </source>
</evidence>
<evidence type="ECO:0000256" key="7">
    <source>
        <dbReference type="SAM" id="SignalP"/>
    </source>
</evidence>
<keyword evidence="5" id="KW-1133">Transmembrane helix</keyword>
<comment type="subcellular location">
    <subcellularLocation>
        <location evidence="1">Cell membrane</location>
    </subcellularLocation>
</comment>
<organism evidence="8 9">
    <name type="scientific">Streptomyces kaniharaensis</name>
    <dbReference type="NCBI Taxonomy" id="212423"/>
    <lineage>
        <taxon>Bacteria</taxon>
        <taxon>Bacillati</taxon>
        <taxon>Actinomycetota</taxon>
        <taxon>Actinomycetes</taxon>
        <taxon>Kitasatosporales</taxon>
        <taxon>Streptomycetaceae</taxon>
        <taxon>Streptomyces</taxon>
    </lineage>
</organism>
<sequence length="123" mass="13018">MTFPAFRTYVTSLLTAGSLTAAAVSLTGCGLLGPSYDVKLEVAGPGSADIVYSFSGDNSGKTAVGQKLPWTKAQNVGFGFNEVSVNHPEPGTTCRIYVDDKLKDEQTKPDAKGYLSCYASLKR</sequence>
<dbReference type="AlphaFoldDB" id="A0A6N7KXB0"/>
<evidence type="ECO:0000256" key="2">
    <source>
        <dbReference type="ARBA" id="ARBA00007531"/>
    </source>
</evidence>
<name>A0A6N7KXB0_9ACTN</name>
<keyword evidence="6" id="KW-0472">Membrane</keyword>
<comment type="similarity">
    <text evidence="2">Belongs to the MmpS family.</text>
</comment>
<keyword evidence="4" id="KW-0812">Transmembrane</keyword>
<accession>A0A6N7KXB0</accession>
<dbReference type="EMBL" id="WBOF01000002">
    <property type="protein sequence ID" value="MQS16121.1"/>
    <property type="molecule type" value="Genomic_DNA"/>
</dbReference>
<evidence type="ECO:0000256" key="5">
    <source>
        <dbReference type="ARBA" id="ARBA00022989"/>
    </source>
</evidence>
<gene>
    <name evidence="8" type="ORF">F7Q99_28770</name>
</gene>
<dbReference type="RefSeq" id="WP_153466863.1">
    <property type="nucleotide sequence ID" value="NZ_WBOF01000002.1"/>
</dbReference>
<dbReference type="GO" id="GO:0005886">
    <property type="term" value="C:plasma membrane"/>
    <property type="evidence" value="ECO:0007669"/>
    <property type="project" value="UniProtKB-SubCell"/>
</dbReference>
<dbReference type="PROSITE" id="PS51257">
    <property type="entry name" value="PROKAR_LIPOPROTEIN"/>
    <property type="match status" value="1"/>
</dbReference>
<dbReference type="Pfam" id="PF05423">
    <property type="entry name" value="Mycobact_memb"/>
    <property type="match status" value="1"/>
</dbReference>
<feature type="signal peptide" evidence="7">
    <location>
        <begin position="1"/>
        <end position="23"/>
    </location>
</feature>
<dbReference type="OrthoDB" id="3697115at2"/>
<keyword evidence="9" id="KW-1185">Reference proteome</keyword>
<feature type="chain" id="PRO_5026680963" description="Lipoprotein" evidence="7">
    <location>
        <begin position="24"/>
        <end position="123"/>
    </location>
</feature>
<evidence type="ECO:0000256" key="6">
    <source>
        <dbReference type="ARBA" id="ARBA00023136"/>
    </source>
</evidence>
<dbReference type="Gene3D" id="2.60.40.2880">
    <property type="entry name" value="MmpS1-5, C-terminal soluble domain"/>
    <property type="match status" value="1"/>
</dbReference>
<keyword evidence="7" id="KW-0732">Signal</keyword>
<comment type="caution">
    <text evidence="8">The sequence shown here is derived from an EMBL/GenBank/DDBJ whole genome shotgun (WGS) entry which is preliminary data.</text>
</comment>
<dbReference type="InterPro" id="IPR008693">
    <property type="entry name" value="MmpS"/>
</dbReference>
<proteinExistence type="inferred from homology"/>